<dbReference type="Proteomes" id="UP000012073">
    <property type="component" value="Unassembled WGS sequence"/>
</dbReference>
<dbReference type="KEGG" id="ccp:CHC_T00002265001"/>
<dbReference type="EMBL" id="HG001647">
    <property type="protein sequence ID" value="CDF33475.1"/>
    <property type="molecule type" value="Genomic_DNA"/>
</dbReference>
<evidence type="ECO:0000313" key="3">
    <source>
        <dbReference type="Proteomes" id="UP000012073"/>
    </source>
</evidence>
<organism evidence="2 3">
    <name type="scientific">Chondrus crispus</name>
    <name type="common">Carrageen Irish moss</name>
    <name type="synonym">Polymorpha crispa</name>
    <dbReference type="NCBI Taxonomy" id="2769"/>
    <lineage>
        <taxon>Eukaryota</taxon>
        <taxon>Rhodophyta</taxon>
        <taxon>Florideophyceae</taxon>
        <taxon>Rhodymeniophycidae</taxon>
        <taxon>Gigartinales</taxon>
        <taxon>Gigartinaceae</taxon>
        <taxon>Chondrus</taxon>
    </lineage>
</organism>
<sequence length="237" mass="25690">MNAVVVGSRLQTVGDSHLYAAKQEPKRRDGCISESLLIRILNTVVKKRFYAPTSSTASPPALLFLISDSKKNSPARYELLTSGPAATYEKPIASPSTFHASNSSGVTHCSTFKCFFDGLKYWPRVITSTPTSRASCMVRRISASASPTPSMMLVFVTTCGRTSRARSRTRIVWAYPARRSRTNGCKRSTVSTLWAKTSRPDVTTRSTQSSSPAKSGDSVSTSKSGCSLLSAWTVLAM</sequence>
<dbReference type="AlphaFoldDB" id="R7Q7Q0"/>
<gene>
    <name evidence="2" type="ORF">CHC_T00002265001</name>
</gene>
<evidence type="ECO:0000256" key="1">
    <source>
        <dbReference type="SAM" id="MobiDB-lite"/>
    </source>
</evidence>
<protein>
    <submittedName>
        <fullName evidence="2">Uncharacterized protein</fullName>
    </submittedName>
</protein>
<dbReference type="Gramene" id="CDF33475">
    <property type="protein sequence ID" value="CDF33475"/>
    <property type="gene ID" value="CHC_T00002265001"/>
</dbReference>
<proteinExistence type="predicted"/>
<name>R7Q7Q0_CHOCR</name>
<dbReference type="RefSeq" id="XP_005713278.1">
    <property type="nucleotide sequence ID" value="XM_005713221.1"/>
</dbReference>
<accession>R7Q7Q0</accession>
<reference evidence="3" key="1">
    <citation type="journal article" date="2013" name="Proc. Natl. Acad. Sci. U.S.A.">
        <title>Genome structure and metabolic features in the red seaweed Chondrus crispus shed light on evolution of the Archaeplastida.</title>
        <authorList>
            <person name="Collen J."/>
            <person name="Porcel B."/>
            <person name="Carre W."/>
            <person name="Ball S.G."/>
            <person name="Chaparro C."/>
            <person name="Tonon T."/>
            <person name="Barbeyron T."/>
            <person name="Michel G."/>
            <person name="Noel B."/>
            <person name="Valentin K."/>
            <person name="Elias M."/>
            <person name="Artiguenave F."/>
            <person name="Arun A."/>
            <person name="Aury J.M."/>
            <person name="Barbosa-Neto J.F."/>
            <person name="Bothwell J.H."/>
            <person name="Bouget F.Y."/>
            <person name="Brillet L."/>
            <person name="Cabello-Hurtado F."/>
            <person name="Capella-Gutierrez S."/>
            <person name="Charrier B."/>
            <person name="Cladiere L."/>
            <person name="Cock J.M."/>
            <person name="Coelho S.M."/>
            <person name="Colleoni C."/>
            <person name="Czjzek M."/>
            <person name="Da Silva C."/>
            <person name="Delage L."/>
            <person name="Denoeud F."/>
            <person name="Deschamps P."/>
            <person name="Dittami S.M."/>
            <person name="Gabaldon T."/>
            <person name="Gachon C.M."/>
            <person name="Groisillier A."/>
            <person name="Herve C."/>
            <person name="Jabbari K."/>
            <person name="Katinka M."/>
            <person name="Kloareg B."/>
            <person name="Kowalczyk N."/>
            <person name="Labadie K."/>
            <person name="Leblanc C."/>
            <person name="Lopez P.J."/>
            <person name="McLachlan D.H."/>
            <person name="Meslet-Cladiere L."/>
            <person name="Moustafa A."/>
            <person name="Nehr Z."/>
            <person name="Nyvall Collen P."/>
            <person name="Panaud O."/>
            <person name="Partensky F."/>
            <person name="Poulain J."/>
            <person name="Rensing S.A."/>
            <person name="Rousvoal S."/>
            <person name="Samson G."/>
            <person name="Symeonidi A."/>
            <person name="Weissenbach J."/>
            <person name="Zambounis A."/>
            <person name="Wincker P."/>
            <person name="Boyen C."/>
        </authorList>
    </citation>
    <scope>NUCLEOTIDE SEQUENCE [LARGE SCALE GENOMIC DNA]</scope>
    <source>
        <strain evidence="3">cv. Stackhouse</strain>
    </source>
</reference>
<keyword evidence="3" id="KW-1185">Reference proteome</keyword>
<evidence type="ECO:0000313" key="2">
    <source>
        <dbReference type="EMBL" id="CDF33475.1"/>
    </source>
</evidence>
<dbReference type="GeneID" id="17321011"/>
<feature type="region of interest" description="Disordered" evidence="1">
    <location>
        <begin position="196"/>
        <end position="224"/>
    </location>
</feature>